<keyword evidence="4 9" id="KW-0812">Transmembrane</keyword>
<dbReference type="Proteomes" id="UP000011723">
    <property type="component" value="Chromosome"/>
</dbReference>
<keyword evidence="5 9" id="KW-1133">Transmembrane helix</keyword>
<organism evidence="10 11">
    <name type="scientific">Corynebacterium halotolerans YIM 70093 = DSM 44683</name>
    <dbReference type="NCBI Taxonomy" id="1121362"/>
    <lineage>
        <taxon>Bacteria</taxon>
        <taxon>Bacillati</taxon>
        <taxon>Actinomycetota</taxon>
        <taxon>Actinomycetes</taxon>
        <taxon>Mycobacteriales</taxon>
        <taxon>Corynebacteriaceae</taxon>
        <taxon>Corynebacterium</taxon>
    </lineage>
</organism>
<keyword evidence="3" id="KW-0808">Transferase</keyword>
<evidence type="ECO:0000256" key="2">
    <source>
        <dbReference type="ARBA" id="ARBA00022475"/>
    </source>
</evidence>
<feature type="transmembrane region" description="Helical" evidence="9">
    <location>
        <begin position="395"/>
        <end position="410"/>
    </location>
</feature>
<proteinExistence type="inferred from homology"/>
<keyword evidence="11" id="KW-1185">Reference proteome</keyword>
<evidence type="ECO:0000256" key="5">
    <source>
        <dbReference type="ARBA" id="ARBA00022989"/>
    </source>
</evidence>
<evidence type="ECO:0000256" key="4">
    <source>
        <dbReference type="ARBA" id="ARBA00022692"/>
    </source>
</evidence>
<dbReference type="GO" id="GO:0005886">
    <property type="term" value="C:plasma membrane"/>
    <property type="evidence" value="ECO:0007669"/>
    <property type="project" value="UniProtKB-SubCell"/>
</dbReference>
<dbReference type="Pfam" id="PF09594">
    <property type="entry name" value="GT87"/>
    <property type="match status" value="1"/>
</dbReference>
<accession>M1NXR6</accession>
<feature type="transmembrane region" description="Helical" evidence="9">
    <location>
        <begin position="282"/>
        <end position="302"/>
    </location>
</feature>
<feature type="region of interest" description="Disordered" evidence="8">
    <location>
        <begin position="419"/>
        <end position="442"/>
    </location>
</feature>
<dbReference type="InterPro" id="IPR018584">
    <property type="entry name" value="GT87"/>
</dbReference>
<protein>
    <recommendedName>
        <fullName evidence="12">Polyprenol-phosphate-mannose-dependent alpha-(1-2)-phosphatidylinositol mannoside mannosyltransferase</fullName>
    </recommendedName>
</protein>
<feature type="transmembrane region" description="Helical" evidence="9">
    <location>
        <begin position="100"/>
        <end position="123"/>
    </location>
</feature>
<dbReference type="AlphaFoldDB" id="M1NXR6"/>
<comment type="similarity">
    <text evidence="7">Belongs to the glycosyltransferase 87 family.</text>
</comment>
<feature type="transmembrane region" description="Helical" evidence="9">
    <location>
        <begin position="179"/>
        <end position="201"/>
    </location>
</feature>
<feature type="transmembrane region" description="Helical" evidence="9">
    <location>
        <begin position="208"/>
        <end position="227"/>
    </location>
</feature>
<feature type="transmembrane region" description="Helical" evidence="9">
    <location>
        <begin position="354"/>
        <end position="375"/>
    </location>
</feature>
<name>M1NXR6_9CORY</name>
<dbReference type="EMBL" id="CP003697">
    <property type="protein sequence ID" value="AGF72295.1"/>
    <property type="molecule type" value="Genomic_DNA"/>
</dbReference>
<dbReference type="STRING" id="1121362.A605_06445"/>
<dbReference type="HOGENOM" id="CLU_034641_3_0_11"/>
<evidence type="ECO:0000256" key="7">
    <source>
        <dbReference type="ARBA" id="ARBA00024033"/>
    </source>
</evidence>
<dbReference type="RefSeq" id="WP_015400714.1">
    <property type="nucleotide sequence ID" value="NC_020302.1"/>
</dbReference>
<gene>
    <name evidence="10" type="ORF">A605_06445</name>
</gene>
<dbReference type="PATRIC" id="fig|1121362.3.peg.1300"/>
<evidence type="ECO:0000313" key="11">
    <source>
        <dbReference type="Proteomes" id="UP000011723"/>
    </source>
</evidence>
<keyword evidence="6 9" id="KW-0472">Membrane</keyword>
<evidence type="ECO:0000256" key="3">
    <source>
        <dbReference type="ARBA" id="ARBA00022679"/>
    </source>
</evidence>
<feature type="transmembrane region" description="Helical" evidence="9">
    <location>
        <begin position="15"/>
        <end position="36"/>
    </location>
</feature>
<dbReference type="KEGG" id="chn:A605_06445"/>
<evidence type="ECO:0000256" key="9">
    <source>
        <dbReference type="SAM" id="Phobius"/>
    </source>
</evidence>
<reference evidence="10 11" key="1">
    <citation type="journal article" date="2012" name="Stand. Genomic Sci.">
        <title>Genome sequence of the halotolerant bacterium Corynebacterium halotolerans type strain YIM 70093(T) (= DSM 44683(T)).</title>
        <authorList>
            <person name="Ruckert C."/>
            <person name="Albersmeier A."/>
            <person name="Al-Dilaimi A."/>
            <person name="Niehaus K."/>
            <person name="Szczepanowski R."/>
            <person name="Kalinowski J."/>
        </authorList>
    </citation>
    <scope>NUCLEOTIDE SEQUENCE [LARGE SCALE GENOMIC DNA]</scope>
    <source>
        <strain evidence="10">YIM 70093</strain>
    </source>
</reference>
<dbReference type="GO" id="GO:0016758">
    <property type="term" value="F:hexosyltransferase activity"/>
    <property type="evidence" value="ECO:0007669"/>
    <property type="project" value="InterPro"/>
</dbReference>
<evidence type="ECO:0008006" key="12">
    <source>
        <dbReference type="Google" id="ProtNLM"/>
    </source>
</evidence>
<keyword evidence="2" id="KW-1003">Cell membrane</keyword>
<feature type="transmembrane region" description="Helical" evidence="9">
    <location>
        <begin position="75"/>
        <end position="94"/>
    </location>
</feature>
<dbReference type="eggNOG" id="COG5650">
    <property type="taxonomic scope" value="Bacteria"/>
</dbReference>
<evidence type="ECO:0000256" key="8">
    <source>
        <dbReference type="SAM" id="MobiDB-lite"/>
    </source>
</evidence>
<feature type="transmembrane region" description="Helical" evidence="9">
    <location>
        <begin position="148"/>
        <end position="167"/>
    </location>
</feature>
<sequence>MSDQQTRPARTPRDLIITMMTVLGFGAGLAASFDLARITDFPVDMIIYRDGVRAFLSGDEMYSVPMQAGDLQLPFIYPPFGALVLVPLTVFEWMDDYRAATFMILGSSLLILLCLHLVLRALLRDVEPRVRLMVTAVTWAFTLLLEPVWLNASFAQINVVIMALVVLDLVPRKRWLPQGWLIGVAAAIKLSPLAMLLYFLLRRDFRAIFTAAASFLLMTLAAAAVRWDATVEFFTTVLLGMGTGSEVGVDPAYTSNSSLKAMVMRFFDTQAALDANGTALNIIWLVLSLSVIGLGGWLMLALMRRDLHVDAWLVNALIMLLISPISWSHHWVWVALLLPVALWRWAAVLGRPTFLGVVLMVWGLVMLTDPPKWWFGDGVDVYALSIFEKILVSDYVWFALLTMLGLALALRKVPVPPKTAATEDQADQSAPARGPQGPPGSA</sequence>
<comment type="subcellular location">
    <subcellularLocation>
        <location evidence="1">Cell membrane</location>
        <topology evidence="1">Multi-pass membrane protein</topology>
    </subcellularLocation>
</comment>
<evidence type="ECO:0000256" key="6">
    <source>
        <dbReference type="ARBA" id="ARBA00023136"/>
    </source>
</evidence>
<evidence type="ECO:0000256" key="1">
    <source>
        <dbReference type="ARBA" id="ARBA00004651"/>
    </source>
</evidence>
<evidence type="ECO:0000313" key="10">
    <source>
        <dbReference type="EMBL" id="AGF72295.1"/>
    </source>
</evidence>